<dbReference type="OrthoDB" id="1844152at2759"/>
<comment type="cofactor">
    <cofactor evidence="1 6">
        <name>heme</name>
        <dbReference type="ChEBI" id="CHEBI:30413"/>
    </cofactor>
</comment>
<dbReference type="CDD" id="cd11041">
    <property type="entry name" value="CYP503A1-like"/>
    <property type="match status" value="1"/>
</dbReference>
<dbReference type="AlphaFoldDB" id="A0A284QQX2"/>
<dbReference type="Proteomes" id="UP000219338">
    <property type="component" value="Unassembled WGS sequence"/>
</dbReference>
<dbReference type="Pfam" id="PF00067">
    <property type="entry name" value="p450"/>
    <property type="match status" value="1"/>
</dbReference>
<dbReference type="GO" id="GO:0020037">
    <property type="term" value="F:heme binding"/>
    <property type="evidence" value="ECO:0007669"/>
    <property type="project" value="InterPro"/>
</dbReference>
<evidence type="ECO:0000256" key="3">
    <source>
        <dbReference type="ARBA" id="ARBA00022723"/>
    </source>
</evidence>
<comment type="similarity">
    <text evidence="2 7">Belongs to the cytochrome P450 family.</text>
</comment>
<dbReference type="InterPro" id="IPR036396">
    <property type="entry name" value="Cyt_P450_sf"/>
</dbReference>
<evidence type="ECO:0000256" key="5">
    <source>
        <dbReference type="ARBA" id="ARBA00023004"/>
    </source>
</evidence>
<dbReference type="PRINTS" id="PR00463">
    <property type="entry name" value="EP450I"/>
</dbReference>
<dbReference type="GO" id="GO:0004497">
    <property type="term" value="F:monooxygenase activity"/>
    <property type="evidence" value="ECO:0007669"/>
    <property type="project" value="UniProtKB-KW"/>
</dbReference>
<dbReference type="PANTHER" id="PTHR46206">
    <property type="entry name" value="CYTOCHROME P450"/>
    <property type="match status" value="1"/>
</dbReference>
<dbReference type="InterPro" id="IPR001128">
    <property type="entry name" value="Cyt_P450"/>
</dbReference>
<proteinExistence type="inferred from homology"/>
<gene>
    <name evidence="8" type="ORF">ARMOST_02112</name>
</gene>
<dbReference type="PROSITE" id="PS00086">
    <property type="entry name" value="CYTOCHROME_P450"/>
    <property type="match status" value="1"/>
</dbReference>
<sequence>MALEECFELPWRVDVKTSMLYGLGIATALLLALQVRKALITRAKLKHIPTVGSSGLITSWIDAFRFIFHGKAIIQEGYTKHYGSTFKVPLIDKWMVVVSGAEKVDDIRKSSLEQLSSLDAIIDLLQMNHTMGYSLCVDPYHAEVVRGALTRNIAICFADVHDEMKAAFEDNIPMTKNWIEVSAYQTVLQIVCRASNRMFIGLPICRDPDYVKLNIDFTIDVFVYSRIINLFPRILKPILGSVFTPRRRAVAKMRKFLNETIQERLHQENAHGKDWPGKPNDLLSWMIDATRGKKERRTIQDLSTRILSLNVGAIHTTSMTFTIALYTLARHPECAETLRAEVESIINAEGCTKAAMGKMNQLDSFLKEAQRVYGTVGVFGMRRVTQGDFVLSDGIVVPVGTEIAVAAFATNTDERNYESPLEFRPWRFSDRRKQEGENLHHRMVTPSLDFIFFGHGRPACPGRFFAVNNLKALMSYVLLNFDVKMDTLPSSTWLAGDQIPDQSSKMLFRKRVRTP</sequence>
<dbReference type="EMBL" id="FUEG01000001">
    <property type="protein sequence ID" value="SJK98843.1"/>
    <property type="molecule type" value="Genomic_DNA"/>
</dbReference>
<organism evidence="8 9">
    <name type="scientific">Armillaria ostoyae</name>
    <name type="common">Armillaria root rot fungus</name>
    <dbReference type="NCBI Taxonomy" id="47428"/>
    <lineage>
        <taxon>Eukaryota</taxon>
        <taxon>Fungi</taxon>
        <taxon>Dikarya</taxon>
        <taxon>Basidiomycota</taxon>
        <taxon>Agaricomycotina</taxon>
        <taxon>Agaricomycetes</taxon>
        <taxon>Agaricomycetidae</taxon>
        <taxon>Agaricales</taxon>
        <taxon>Marasmiineae</taxon>
        <taxon>Physalacriaceae</taxon>
        <taxon>Armillaria</taxon>
    </lineage>
</organism>
<keyword evidence="5 6" id="KW-0408">Iron</keyword>
<dbReference type="InterPro" id="IPR017972">
    <property type="entry name" value="Cyt_P450_CS"/>
</dbReference>
<dbReference type="GO" id="GO:0016705">
    <property type="term" value="F:oxidoreductase activity, acting on paired donors, with incorporation or reduction of molecular oxygen"/>
    <property type="evidence" value="ECO:0007669"/>
    <property type="project" value="InterPro"/>
</dbReference>
<dbReference type="OMA" id="WMIDATR"/>
<dbReference type="STRING" id="47428.A0A284QQX2"/>
<keyword evidence="6 7" id="KW-0349">Heme</keyword>
<evidence type="ECO:0000256" key="4">
    <source>
        <dbReference type="ARBA" id="ARBA00023002"/>
    </source>
</evidence>
<feature type="binding site" description="axial binding residue" evidence="6">
    <location>
        <position position="460"/>
    </location>
    <ligand>
        <name>heme</name>
        <dbReference type="ChEBI" id="CHEBI:30413"/>
    </ligand>
    <ligandPart>
        <name>Fe</name>
        <dbReference type="ChEBI" id="CHEBI:18248"/>
    </ligandPart>
</feature>
<evidence type="ECO:0000256" key="2">
    <source>
        <dbReference type="ARBA" id="ARBA00010617"/>
    </source>
</evidence>
<dbReference type="Gene3D" id="1.10.630.10">
    <property type="entry name" value="Cytochrome P450"/>
    <property type="match status" value="1"/>
</dbReference>
<dbReference type="InterPro" id="IPR002401">
    <property type="entry name" value="Cyt_P450_E_grp-I"/>
</dbReference>
<evidence type="ECO:0000256" key="6">
    <source>
        <dbReference type="PIRSR" id="PIRSR602401-1"/>
    </source>
</evidence>
<keyword evidence="3 6" id="KW-0479">Metal-binding</keyword>
<evidence type="ECO:0000256" key="1">
    <source>
        <dbReference type="ARBA" id="ARBA00001971"/>
    </source>
</evidence>
<name>A0A284QQX2_ARMOS</name>
<keyword evidence="9" id="KW-1185">Reference proteome</keyword>
<evidence type="ECO:0008006" key="10">
    <source>
        <dbReference type="Google" id="ProtNLM"/>
    </source>
</evidence>
<dbReference type="SUPFAM" id="SSF48264">
    <property type="entry name" value="Cytochrome P450"/>
    <property type="match status" value="1"/>
</dbReference>
<evidence type="ECO:0000313" key="8">
    <source>
        <dbReference type="EMBL" id="SJK98843.1"/>
    </source>
</evidence>
<reference evidence="9" key="1">
    <citation type="journal article" date="2017" name="Nat. Ecol. Evol.">
        <title>Genome expansion and lineage-specific genetic innovations in the forest pathogenic fungi Armillaria.</title>
        <authorList>
            <person name="Sipos G."/>
            <person name="Prasanna A.N."/>
            <person name="Walter M.C."/>
            <person name="O'Connor E."/>
            <person name="Balint B."/>
            <person name="Krizsan K."/>
            <person name="Kiss B."/>
            <person name="Hess J."/>
            <person name="Varga T."/>
            <person name="Slot J."/>
            <person name="Riley R."/>
            <person name="Boka B."/>
            <person name="Rigling D."/>
            <person name="Barry K."/>
            <person name="Lee J."/>
            <person name="Mihaltcheva S."/>
            <person name="LaButti K."/>
            <person name="Lipzen A."/>
            <person name="Waldron R."/>
            <person name="Moloney N.M."/>
            <person name="Sperisen C."/>
            <person name="Kredics L."/>
            <person name="Vagvoelgyi C."/>
            <person name="Patrignani A."/>
            <person name="Fitzpatrick D."/>
            <person name="Nagy I."/>
            <person name="Doyle S."/>
            <person name="Anderson J.B."/>
            <person name="Grigoriev I.V."/>
            <person name="Gueldener U."/>
            <person name="Muensterkoetter M."/>
            <person name="Nagy L.G."/>
        </authorList>
    </citation>
    <scope>NUCLEOTIDE SEQUENCE [LARGE SCALE GENOMIC DNA]</scope>
    <source>
        <strain evidence="9">C18/9</strain>
    </source>
</reference>
<protein>
    <recommendedName>
        <fullName evidence="10">Cytochrome P450</fullName>
    </recommendedName>
</protein>
<evidence type="ECO:0000256" key="7">
    <source>
        <dbReference type="RuleBase" id="RU000461"/>
    </source>
</evidence>
<evidence type="ECO:0000313" key="9">
    <source>
        <dbReference type="Proteomes" id="UP000219338"/>
    </source>
</evidence>
<keyword evidence="7" id="KW-0503">Monooxygenase</keyword>
<dbReference type="GO" id="GO:0005506">
    <property type="term" value="F:iron ion binding"/>
    <property type="evidence" value="ECO:0007669"/>
    <property type="project" value="InterPro"/>
</dbReference>
<keyword evidence="4 7" id="KW-0560">Oxidoreductase</keyword>
<accession>A0A284QQX2</accession>